<dbReference type="OrthoDB" id="5865737at2759"/>
<gene>
    <name evidence="1" type="ORF">GPUH_LOCUS6828</name>
</gene>
<reference evidence="1 2" key="2">
    <citation type="submission" date="2018-11" db="EMBL/GenBank/DDBJ databases">
        <authorList>
            <consortium name="Pathogen Informatics"/>
        </authorList>
    </citation>
    <scope>NUCLEOTIDE SEQUENCE [LARGE SCALE GENOMIC DNA]</scope>
</reference>
<evidence type="ECO:0000313" key="1">
    <source>
        <dbReference type="EMBL" id="VDK56258.1"/>
    </source>
</evidence>
<dbReference type="AlphaFoldDB" id="A0A183DDN4"/>
<evidence type="ECO:0000313" key="2">
    <source>
        <dbReference type="Proteomes" id="UP000271098"/>
    </source>
</evidence>
<dbReference type="PANTHER" id="PTHR31327:SF7">
    <property type="entry name" value="PDZ DOMAIN-CONTAINING PROTEIN"/>
    <property type="match status" value="1"/>
</dbReference>
<dbReference type="InterPro" id="IPR040264">
    <property type="entry name" value="T15H9.4-like"/>
</dbReference>
<reference evidence="3" key="1">
    <citation type="submission" date="2016-06" db="UniProtKB">
        <authorList>
            <consortium name="WormBaseParasite"/>
        </authorList>
    </citation>
    <scope>IDENTIFICATION</scope>
</reference>
<keyword evidence="2" id="KW-1185">Reference proteome</keyword>
<dbReference type="EMBL" id="UYRT01016727">
    <property type="protein sequence ID" value="VDK56258.1"/>
    <property type="molecule type" value="Genomic_DNA"/>
</dbReference>
<protein>
    <submittedName>
        <fullName evidence="3">PDZ domain-containing protein</fullName>
    </submittedName>
</protein>
<dbReference type="PANTHER" id="PTHR31327">
    <property type="entry name" value="SPERM MEIOSIS PDZ DOMAIN CONTAINING PROTEINS-RELATED"/>
    <property type="match status" value="1"/>
</dbReference>
<sequence length="130" mass="14704">MLQVGDHLIDVDGIPVTDKEVCRGLLMKNLQAQNFATSVVERAESLEAKQWVQNALFVSIAHAPSVAMNSDVREIAARQRARLKMLPLPKKSCMRQSQSRRKSVRFTKVKPSEYVIASDTEGKSLRRVRR</sequence>
<name>A0A183DDN4_9BILA</name>
<proteinExistence type="predicted"/>
<dbReference type="WBParaSite" id="GPUH_0000683401-mRNA-1">
    <property type="protein sequence ID" value="GPUH_0000683401-mRNA-1"/>
    <property type="gene ID" value="GPUH_0000683401"/>
</dbReference>
<evidence type="ECO:0000313" key="3">
    <source>
        <dbReference type="WBParaSite" id="GPUH_0000683401-mRNA-1"/>
    </source>
</evidence>
<organism evidence="3">
    <name type="scientific">Gongylonema pulchrum</name>
    <dbReference type="NCBI Taxonomy" id="637853"/>
    <lineage>
        <taxon>Eukaryota</taxon>
        <taxon>Metazoa</taxon>
        <taxon>Ecdysozoa</taxon>
        <taxon>Nematoda</taxon>
        <taxon>Chromadorea</taxon>
        <taxon>Rhabditida</taxon>
        <taxon>Spirurina</taxon>
        <taxon>Spiruromorpha</taxon>
        <taxon>Spiruroidea</taxon>
        <taxon>Gongylonematidae</taxon>
        <taxon>Gongylonema</taxon>
    </lineage>
</organism>
<dbReference type="Proteomes" id="UP000271098">
    <property type="component" value="Unassembled WGS sequence"/>
</dbReference>
<accession>A0A183DDN4</accession>